<dbReference type="PANTHER" id="PTHR43095">
    <property type="entry name" value="SUGAR KINASE"/>
    <property type="match status" value="1"/>
</dbReference>
<dbReference type="RefSeq" id="WP_100706378.1">
    <property type="nucleotide sequence ID" value="NZ_NPDL01000001.1"/>
</dbReference>
<name>A0A2M9XDF4_9LEPT</name>
<dbReference type="InterPro" id="IPR043129">
    <property type="entry name" value="ATPase_NBD"/>
</dbReference>
<feature type="domain" description="Carbohydrate kinase FGGY C-terminal" evidence="5">
    <location>
        <begin position="275"/>
        <end position="479"/>
    </location>
</feature>
<dbReference type="EMBL" id="NPDN01000004">
    <property type="protein sequence ID" value="PJZ25736.1"/>
    <property type="molecule type" value="Genomic_DNA"/>
</dbReference>
<evidence type="ECO:0000256" key="1">
    <source>
        <dbReference type="ARBA" id="ARBA00009156"/>
    </source>
</evidence>
<evidence type="ECO:0000259" key="5">
    <source>
        <dbReference type="Pfam" id="PF02782"/>
    </source>
</evidence>
<feature type="domain" description="Carbohydrate kinase FGGY N-terminal" evidence="4">
    <location>
        <begin position="6"/>
        <end position="260"/>
    </location>
</feature>
<dbReference type="Proteomes" id="UP000232196">
    <property type="component" value="Unassembled WGS sequence"/>
</dbReference>
<dbReference type="AlphaFoldDB" id="A0A2M9XDF4"/>
<dbReference type="GO" id="GO:0005975">
    <property type="term" value="P:carbohydrate metabolic process"/>
    <property type="evidence" value="ECO:0007669"/>
    <property type="project" value="InterPro"/>
</dbReference>
<evidence type="ECO:0000313" key="6">
    <source>
        <dbReference type="EMBL" id="PJZ25736.1"/>
    </source>
</evidence>
<dbReference type="InterPro" id="IPR050406">
    <property type="entry name" value="FGGY_Carb_Kinase"/>
</dbReference>
<dbReference type="PANTHER" id="PTHR43095:SF5">
    <property type="entry name" value="XYLULOSE KINASE"/>
    <property type="match status" value="1"/>
</dbReference>
<keyword evidence="7" id="KW-1185">Reference proteome</keyword>
<dbReference type="InterPro" id="IPR000577">
    <property type="entry name" value="Carb_kinase_FGGY"/>
</dbReference>
<proteinExistence type="inferred from homology"/>
<comment type="similarity">
    <text evidence="1">Belongs to the FGGY kinase family.</text>
</comment>
<evidence type="ECO:0000313" key="7">
    <source>
        <dbReference type="Proteomes" id="UP000232196"/>
    </source>
</evidence>
<dbReference type="OrthoDB" id="9805576at2"/>
<keyword evidence="3 6" id="KW-0418">Kinase</keyword>
<accession>A0A2M9XDF4</accession>
<comment type="caution">
    <text evidence="6">The sequence shown here is derived from an EMBL/GenBank/DDBJ whole genome shotgun (WGS) entry which is preliminary data.</text>
</comment>
<dbReference type="PIRSF" id="PIRSF000538">
    <property type="entry name" value="GlpK"/>
    <property type="match status" value="1"/>
</dbReference>
<dbReference type="CDD" id="cd07805">
    <property type="entry name" value="ASKHA_NBD_FGGY_CvXK-like"/>
    <property type="match status" value="1"/>
</dbReference>
<dbReference type="Pfam" id="PF00370">
    <property type="entry name" value="FGGY_N"/>
    <property type="match status" value="1"/>
</dbReference>
<sequence length="535" mass="59098">MKSKVYVLAYDIGTTGTKTCLFEIGDRLTLVYSATQEYGLTLLEGGGVEQDPQDWWDSMRDTTAQVLKETKLDPAEIRGISFCSQMQGLVLVDKDLKPVRPAMSYMDQRAREQMKKGIEHGIKIEGLNAYKLLRSLQITGAVAGSVKDPLWKYKWVETKEAEKFARVHKWLDVKDYLTTRCTGRATMTLDSAFATFLYDSRPGKSRWHKGLCKMFGVRPEHLPDLIQSTDLIGGLTETAAKELGLKEGTAVFGGGGDATLIGIGAGAVEEGDTHIYAGTSGWVSTVTKKRTVDINARIASIVGARAGYYNYFGEQETSGKCLQWVKDHLALDEIDVYLEKKNVTEGEDAVHESLFAFLFESIKDTPAGSDGVIFTPWLHGNRCPFEDPAARGMFFNIGLDTGKRKLIRSVIEGISFHKRWILELSHAKVPASSTIRFVGGVARSPIICQILADITGRTIETIDHPQNAGATGAAAIAALGLGKIHSFEEIKSLIPSKERWNPNPANKSVYDRNFSVFKKLYEANKAHYAILNTNK</sequence>
<dbReference type="SUPFAM" id="SSF53067">
    <property type="entry name" value="Actin-like ATPase domain"/>
    <property type="match status" value="2"/>
</dbReference>
<dbReference type="Pfam" id="PF02782">
    <property type="entry name" value="FGGY_C"/>
    <property type="match status" value="1"/>
</dbReference>
<organism evidence="6 7">
    <name type="scientific">Leptospira hartskeerlii</name>
    <dbReference type="NCBI Taxonomy" id="2023177"/>
    <lineage>
        <taxon>Bacteria</taxon>
        <taxon>Pseudomonadati</taxon>
        <taxon>Spirochaetota</taxon>
        <taxon>Spirochaetia</taxon>
        <taxon>Leptospirales</taxon>
        <taxon>Leptospiraceae</taxon>
        <taxon>Leptospira</taxon>
    </lineage>
</organism>
<keyword evidence="2" id="KW-0808">Transferase</keyword>
<dbReference type="InterPro" id="IPR018484">
    <property type="entry name" value="FGGY_N"/>
</dbReference>
<evidence type="ECO:0000256" key="3">
    <source>
        <dbReference type="ARBA" id="ARBA00022777"/>
    </source>
</evidence>
<reference evidence="6 7" key="1">
    <citation type="submission" date="2017-07" db="EMBL/GenBank/DDBJ databases">
        <title>Leptospira spp. isolated from tropical soils.</title>
        <authorList>
            <person name="Thibeaux R."/>
            <person name="Iraola G."/>
            <person name="Ferres I."/>
            <person name="Bierque E."/>
            <person name="Girault D."/>
            <person name="Soupe-Gilbert M.-E."/>
            <person name="Picardeau M."/>
            <person name="Goarant C."/>
        </authorList>
    </citation>
    <scope>NUCLEOTIDE SEQUENCE [LARGE SCALE GENOMIC DNA]</scope>
    <source>
        <strain evidence="6 7">MCA1-C-A1</strain>
    </source>
</reference>
<protein>
    <submittedName>
        <fullName evidence="6">Carbohydrate kinase</fullName>
    </submittedName>
</protein>
<dbReference type="Gene3D" id="3.30.420.40">
    <property type="match status" value="2"/>
</dbReference>
<dbReference type="GO" id="GO:0016301">
    <property type="term" value="F:kinase activity"/>
    <property type="evidence" value="ECO:0007669"/>
    <property type="project" value="UniProtKB-KW"/>
</dbReference>
<evidence type="ECO:0000259" key="4">
    <source>
        <dbReference type="Pfam" id="PF00370"/>
    </source>
</evidence>
<dbReference type="InterPro" id="IPR018485">
    <property type="entry name" value="FGGY_C"/>
</dbReference>
<evidence type="ECO:0000256" key="2">
    <source>
        <dbReference type="ARBA" id="ARBA00022679"/>
    </source>
</evidence>
<gene>
    <name evidence="6" type="ORF">CH357_08805</name>
</gene>